<evidence type="ECO:0000256" key="2">
    <source>
        <dbReference type="ARBA" id="ARBA00022692"/>
    </source>
</evidence>
<dbReference type="Pfam" id="PF02674">
    <property type="entry name" value="Colicin_V"/>
    <property type="match status" value="1"/>
</dbReference>
<dbReference type="GO" id="GO:0009403">
    <property type="term" value="P:toxin biosynthetic process"/>
    <property type="evidence" value="ECO:0007669"/>
    <property type="project" value="InterPro"/>
</dbReference>
<evidence type="ECO:0000256" key="1">
    <source>
        <dbReference type="ARBA" id="ARBA00004141"/>
    </source>
</evidence>
<dbReference type="EMBL" id="CP002629">
    <property type="protein sequence ID" value="AEB10435.1"/>
    <property type="molecule type" value="Genomic_DNA"/>
</dbReference>
<dbReference type="GO" id="GO:0016020">
    <property type="term" value="C:membrane"/>
    <property type="evidence" value="ECO:0007669"/>
    <property type="project" value="UniProtKB-SubCell"/>
</dbReference>
<evidence type="ECO:0000256" key="5">
    <source>
        <dbReference type="SAM" id="Phobius"/>
    </source>
</evidence>
<dbReference type="OrthoDB" id="5419037at2"/>
<protein>
    <submittedName>
        <fullName evidence="6">Colicin V production protein</fullName>
    </submittedName>
</protein>
<organism evidence="6 7">
    <name type="scientific">Desulfobacca acetoxidans (strain ATCC 700848 / DSM 11109 / ASRB2)</name>
    <dbReference type="NCBI Taxonomy" id="880072"/>
    <lineage>
        <taxon>Bacteria</taxon>
        <taxon>Pseudomonadati</taxon>
        <taxon>Thermodesulfobacteriota</taxon>
        <taxon>Desulfobaccia</taxon>
        <taxon>Desulfobaccales</taxon>
        <taxon>Desulfobaccaceae</taxon>
        <taxon>Desulfobacca</taxon>
    </lineage>
</organism>
<comment type="subcellular location">
    <subcellularLocation>
        <location evidence="1">Membrane</location>
        <topology evidence="1">Multi-pass membrane protein</topology>
    </subcellularLocation>
</comment>
<sequence length="184" mass="20816">MNLLDLGIVVILLLVGLRGYYRGLLQEMAVIIGLVTGLIVAANYYLRLARLISQWVHTPLYSRIISFLIIFILVYWLVRIMGHLLHRFLAYLYLGPVDRLLGGVFGLLKGAVILGFLLTVIALMVPKDSKLLQDSVSAPYLKGMYNQTLKLLPEEFKQKVKERALQFERDWGGRKKSGAPAEET</sequence>
<dbReference type="InterPro" id="IPR003825">
    <property type="entry name" value="Colicin-V_CvpA"/>
</dbReference>
<keyword evidence="7" id="KW-1185">Reference proteome</keyword>
<accession>F2NDT8</accession>
<evidence type="ECO:0000313" key="6">
    <source>
        <dbReference type="EMBL" id="AEB10435.1"/>
    </source>
</evidence>
<evidence type="ECO:0000313" key="7">
    <source>
        <dbReference type="Proteomes" id="UP000000483"/>
    </source>
</evidence>
<gene>
    <name evidence="6" type="ordered locus">Desac_2618</name>
</gene>
<evidence type="ECO:0000256" key="4">
    <source>
        <dbReference type="ARBA" id="ARBA00023136"/>
    </source>
</evidence>
<reference evidence="7" key="2">
    <citation type="submission" date="2011-03" db="EMBL/GenBank/DDBJ databases">
        <title>The complete genome of Desulfobacca acetoxidans DSM 11109.</title>
        <authorList>
            <consortium name="US DOE Joint Genome Institute (JGI-PGF)"/>
            <person name="Lucas S."/>
            <person name="Copeland A."/>
            <person name="Lapidus A."/>
            <person name="Bruce D."/>
            <person name="Goodwin L."/>
            <person name="Pitluck S."/>
            <person name="Peters L."/>
            <person name="Kyrpides N."/>
            <person name="Mavromatis K."/>
            <person name="Ivanova N."/>
            <person name="Ovchinnikova G."/>
            <person name="Teshima H."/>
            <person name="Detter J.C."/>
            <person name="Han C."/>
            <person name="Land M."/>
            <person name="Hauser L."/>
            <person name="Markowitz V."/>
            <person name="Cheng J.-F."/>
            <person name="Hugenholtz P."/>
            <person name="Woyke T."/>
            <person name="Wu D."/>
            <person name="Spring S."/>
            <person name="Schueler E."/>
            <person name="Brambilla E."/>
            <person name="Klenk H.-P."/>
            <person name="Eisen J.A."/>
        </authorList>
    </citation>
    <scope>NUCLEOTIDE SEQUENCE [LARGE SCALE GENOMIC DNA]</scope>
    <source>
        <strain evidence="7">ATCC 700848 / DSM 11109 / ASRB2</strain>
    </source>
</reference>
<dbReference type="eggNOG" id="COG1286">
    <property type="taxonomic scope" value="Bacteria"/>
</dbReference>
<dbReference type="STRING" id="880072.Desac_2618"/>
<feature type="transmembrane region" description="Helical" evidence="5">
    <location>
        <begin position="100"/>
        <end position="125"/>
    </location>
</feature>
<dbReference type="PANTHER" id="PTHR37306:SF1">
    <property type="entry name" value="COLICIN V PRODUCTION PROTEIN"/>
    <property type="match status" value="1"/>
</dbReference>
<feature type="transmembrane region" description="Helical" evidence="5">
    <location>
        <begin position="28"/>
        <end position="48"/>
    </location>
</feature>
<proteinExistence type="predicted"/>
<dbReference type="RefSeq" id="WP_013707544.1">
    <property type="nucleotide sequence ID" value="NC_015388.1"/>
</dbReference>
<keyword evidence="4 5" id="KW-0472">Membrane</keyword>
<dbReference type="Proteomes" id="UP000000483">
    <property type="component" value="Chromosome"/>
</dbReference>
<dbReference type="AlphaFoldDB" id="F2NDT8"/>
<keyword evidence="2 5" id="KW-0812">Transmembrane</keyword>
<dbReference type="KEGG" id="dao:Desac_2618"/>
<dbReference type="HOGENOM" id="CLU_092720_4_1_7"/>
<feature type="transmembrane region" description="Helical" evidence="5">
    <location>
        <begin position="60"/>
        <end position="80"/>
    </location>
</feature>
<evidence type="ECO:0000256" key="3">
    <source>
        <dbReference type="ARBA" id="ARBA00022989"/>
    </source>
</evidence>
<name>F2NDT8_DESAR</name>
<dbReference type="PANTHER" id="PTHR37306">
    <property type="entry name" value="COLICIN V PRODUCTION PROTEIN"/>
    <property type="match status" value="1"/>
</dbReference>
<reference evidence="6 7" key="1">
    <citation type="journal article" date="2011" name="Stand. Genomic Sci.">
        <title>Complete genome sequence of the acetate-degrading sulfate reducer Desulfobacca acetoxidans type strain (ASRB2).</title>
        <authorList>
            <person name="Goker M."/>
            <person name="Teshima H."/>
            <person name="Lapidus A."/>
            <person name="Nolan M."/>
            <person name="Lucas S."/>
            <person name="Hammon N."/>
            <person name="Deshpande S."/>
            <person name="Cheng J.F."/>
            <person name="Tapia R."/>
            <person name="Han C."/>
            <person name="Goodwin L."/>
            <person name="Pitluck S."/>
            <person name="Huntemann M."/>
            <person name="Liolios K."/>
            <person name="Ivanova N."/>
            <person name="Pagani I."/>
            <person name="Mavromatis K."/>
            <person name="Ovchinikova G."/>
            <person name="Pati A."/>
            <person name="Chen A."/>
            <person name="Palaniappan K."/>
            <person name="Land M."/>
            <person name="Hauser L."/>
            <person name="Brambilla E.M."/>
            <person name="Rohde M."/>
            <person name="Spring S."/>
            <person name="Detter J.C."/>
            <person name="Woyke T."/>
            <person name="Bristow J."/>
            <person name="Eisen J.A."/>
            <person name="Markowitz V."/>
            <person name="Hugenholtz P."/>
            <person name="Kyrpides N.C."/>
            <person name="Klenk H.P."/>
        </authorList>
    </citation>
    <scope>NUCLEOTIDE SEQUENCE [LARGE SCALE GENOMIC DNA]</scope>
    <source>
        <strain evidence="7">ATCC 700848 / DSM 11109 / ASRB2</strain>
    </source>
</reference>
<keyword evidence="3 5" id="KW-1133">Transmembrane helix</keyword>